<keyword evidence="10" id="KW-1185">Reference proteome</keyword>
<dbReference type="PANTHER" id="PTHR11645">
    <property type="entry name" value="PYRROLINE-5-CARBOXYLATE REDUCTASE"/>
    <property type="match status" value="1"/>
</dbReference>
<dbReference type="PIRSF" id="PIRSF000193">
    <property type="entry name" value="Pyrrol-5-carb_rd"/>
    <property type="match status" value="1"/>
</dbReference>
<dbReference type="HAMAP" id="MF_01925">
    <property type="entry name" value="P5C_reductase"/>
    <property type="match status" value="1"/>
</dbReference>
<feature type="domain" description="Pyrroline-5-carboxylate reductase catalytic N-terminal" evidence="7">
    <location>
        <begin position="5"/>
        <end position="98"/>
    </location>
</feature>
<comment type="subcellular location">
    <subcellularLocation>
        <location evidence="4">Cytoplasm</location>
    </subcellularLocation>
</comment>
<reference evidence="9" key="1">
    <citation type="submission" date="2021-04" db="EMBL/GenBank/DDBJ databases">
        <title>The complete genome sequence of Caulobacter sp. S6.</title>
        <authorList>
            <person name="Tang Y."/>
            <person name="Ouyang W."/>
            <person name="Liu Q."/>
            <person name="Huang B."/>
            <person name="Guo Z."/>
            <person name="Lei P."/>
        </authorList>
    </citation>
    <scope>NUCLEOTIDE SEQUENCE</scope>
    <source>
        <strain evidence="9">S6</strain>
    </source>
</reference>
<keyword evidence="4" id="KW-0028">Amino-acid biosynthesis</keyword>
<feature type="binding site" evidence="6">
    <location>
        <begin position="8"/>
        <end position="13"/>
    </location>
    <ligand>
        <name>NADP(+)</name>
        <dbReference type="ChEBI" id="CHEBI:58349"/>
    </ligand>
</feature>
<evidence type="ECO:0000259" key="7">
    <source>
        <dbReference type="Pfam" id="PF03807"/>
    </source>
</evidence>
<dbReference type="InterPro" id="IPR029036">
    <property type="entry name" value="P5CR_dimer"/>
</dbReference>
<keyword evidence="4" id="KW-0641">Proline biosynthesis</keyword>
<dbReference type="FunFam" id="1.10.3730.10:FF:000001">
    <property type="entry name" value="Pyrroline-5-carboxylate reductase"/>
    <property type="match status" value="1"/>
</dbReference>
<comment type="catalytic activity">
    <reaction evidence="4">
        <text>L-proline + NAD(+) = (S)-1-pyrroline-5-carboxylate + NADH + 2 H(+)</text>
        <dbReference type="Rhea" id="RHEA:14105"/>
        <dbReference type="ChEBI" id="CHEBI:15378"/>
        <dbReference type="ChEBI" id="CHEBI:17388"/>
        <dbReference type="ChEBI" id="CHEBI:57540"/>
        <dbReference type="ChEBI" id="CHEBI:57945"/>
        <dbReference type="ChEBI" id="CHEBI:60039"/>
        <dbReference type="EC" id="1.5.1.2"/>
    </reaction>
</comment>
<dbReference type="GO" id="GO:0005737">
    <property type="term" value="C:cytoplasm"/>
    <property type="evidence" value="ECO:0007669"/>
    <property type="project" value="UniProtKB-SubCell"/>
</dbReference>
<dbReference type="PANTHER" id="PTHR11645:SF0">
    <property type="entry name" value="PYRROLINE-5-CARBOXYLATE REDUCTASE 3"/>
    <property type="match status" value="1"/>
</dbReference>
<dbReference type="NCBIfam" id="TIGR00112">
    <property type="entry name" value="proC"/>
    <property type="match status" value="1"/>
</dbReference>
<gene>
    <name evidence="4" type="primary">proC</name>
    <name evidence="9" type="ORF">KCG34_19750</name>
</gene>
<evidence type="ECO:0000313" key="9">
    <source>
        <dbReference type="EMBL" id="QUD87262.1"/>
    </source>
</evidence>
<dbReference type="Proteomes" id="UP000676409">
    <property type="component" value="Chromosome"/>
</dbReference>
<comment type="pathway">
    <text evidence="4">Amino-acid biosynthesis; L-proline biosynthesis; L-proline from L-glutamate 5-semialdehyde: step 1/1.</text>
</comment>
<dbReference type="EMBL" id="CP073078">
    <property type="protein sequence ID" value="QUD87262.1"/>
    <property type="molecule type" value="Genomic_DNA"/>
</dbReference>
<dbReference type="EC" id="1.5.1.2" evidence="4 5"/>
<dbReference type="GO" id="GO:0055129">
    <property type="term" value="P:L-proline biosynthetic process"/>
    <property type="evidence" value="ECO:0007669"/>
    <property type="project" value="UniProtKB-UniRule"/>
</dbReference>
<sequence length="265" mass="27124">MSTPILILGAGRMGGALVEGWTRTGAFQPADLILCDPNPGPAALAAEAAGARLNPPDAVLRQAATVLLSVKPQIWRQAAEAVAPLLEPGAVVVSIAAGVTTKDLSQAFEGRPVARVMPTTAVALAKGVASVFADEPLARERAHALFAPVATVVDLDSEAMVDAATGVSGSGPAYFYAFIEALEAAAQGQGFEAEAAARMVRGTLVGAAALLDQSAEEPAELRRQVTSPGGTTEAALKILMGEKGLWPLVDEAVKAAVERARELGR</sequence>
<dbReference type="SUPFAM" id="SSF51735">
    <property type="entry name" value="NAD(P)-binding Rossmann-fold domains"/>
    <property type="match status" value="1"/>
</dbReference>
<organism evidence="9 10">
    <name type="scientific">Phenylobacterium montanum</name>
    <dbReference type="NCBI Taxonomy" id="2823693"/>
    <lineage>
        <taxon>Bacteria</taxon>
        <taxon>Pseudomonadati</taxon>
        <taxon>Pseudomonadota</taxon>
        <taxon>Alphaproteobacteria</taxon>
        <taxon>Caulobacterales</taxon>
        <taxon>Caulobacteraceae</taxon>
        <taxon>Phenylobacterium</taxon>
    </lineage>
</organism>
<feature type="domain" description="Pyrroline-5-carboxylate reductase dimerisation" evidence="8">
    <location>
        <begin position="158"/>
        <end position="263"/>
    </location>
</feature>
<dbReference type="InterPro" id="IPR036291">
    <property type="entry name" value="NAD(P)-bd_dom_sf"/>
</dbReference>
<dbReference type="Gene3D" id="3.40.50.720">
    <property type="entry name" value="NAD(P)-binding Rossmann-like Domain"/>
    <property type="match status" value="1"/>
</dbReference>
<proteinExistence type="inferred from homology"/>
<dbReference type="Pfam" id="PF14748">
    <property type="entry name" value="P5CR_dimer"/>
    <property type="match status" value="1"/>
</dbReference>
<name>A0A975FYH5_9CAUL</name>
<evidence type="ECO:0000256" key="6">
    <source>
        <dbReference type="PIRSR" id="PIRSR000193-1"/>
    </source>
</evidence>
<dbReference type="Gene3D" id="1.10.3730.10">
    <property type="entry name" value="ProC C-terminal domain-like"/>
    <property type="match status" value="1"/>
</dbReference>
<dbReference type="InterPro" id="IPR000304">
    <property type="entry name" value="Pyrroline-COOH_reductase"/>
</dbReference>
<keyword evidence="2 4" id="KW-0521">NADP</keyword>
<accession>A0A975FYH5</accession>
<dbReference type="SUPFAM" id="SSF48179">
    <property type="entry name" value="6-phosphogluconate dehydrogenase C-terminal domain-like"/>
    <property type="match status" value="1"/>
</dbReference>
<comment type="catalytic activity">
    <reaction evidence="4">
        <text>L-proline + NADP(+) = (S)-1-pyrroline-5-carboxylate + NADPH + 2 H(+)</text>
        <dbReference type="Rhea" id="RHEA:14109"/>
        <dbReference type="ChEBI" id="CHEBI:15378"/>
        <dbReference type="ChEBI" id="CHEBI:17388"/>
        <dbReference type="ChEBI" id="CHEBI:57783"/>
        <dbReference type="ChEBI" id="CHEBI:58349"/>
        <dbReference type="ChEBI" id="CHEBI:60039"/>
        <dbReference type="EC" id="1.5.1.2"/>
    </reaction>
</comment>
<protein>
    <recommendedName>
        <fullName evidence="4 5">Pyrroline-5-carboxylate reductase</fullName>
        <shortName evidence="4">P5C reductase</shortName>
        <shortName evidence="4">P5CR</shortName>
        <ecNumber evidence="4 5">1.5.1.2</ecNumber>
    </recommendedName>
    <alternativeName>
        <fullName evidence="4">PCA reductase</fullName>
    </alternativeName>
</protein>
<comment type="function">
    <text evidence="4">Catalyzes the reduction of 1-pyrroline-5-carboxylate (PCA) to L-proline.</text>
</comment>
<evidence type="ECO:0000256" key="3">
    <source>
        <dbReference type="ARBA" id="ARBA00023002"/>
    </source>
</evidence>
<dbReference type="GO" id="GO:0004735">
    <property type="term" value="F:pyrroline-5-carboxylate reductase activity"/>
    <property type="evidence" value="ECO:0007669"/>
    <property type="project" value="UniProtKB-UniRule"/>
</dbReference>
<evidence type="ECO:0000256" key="5">
    <source>
        <dbReference type="NCBIfam" id="TIGR00112"/>
    </source>
</evidence>
<evidence type="ECO:0000256" key="2">
    <source>
        <dbReference type="ARBA" id="ARBA00022857"/>
    </source>
</evidence>
<evidence type="ECO:0000256" key="4">
    <source>
        <dbReference type="HAMAP-Rule" id="MF_01925"/>
    </source>
</evidence>
<dbReference type="AlphaFoldDB" id="A0A975FYH5"/>
<dbReference type="KEGG" id="caul:KCG34_19750"/>
<evidence type="ECO:0000256" key="1">
    <source>
        <dbReference type="ARBA" id="ARBA00005525"/>
    </source>
</evidence>
<keyword evidence="3 4" id="KW-0560">Oxidoreductase</keyword>
<evidence type="ECO:0000259" key="8">
    <source>
        <dbReference type="Pfam" id="PF14748"/>
    </source>
</evidence>
<keyword evidence="4" id="KW-0963">Cytoplasm</keyword>
<dbReference type="Pfam" id="PF03807">
    <property type="entry name" value="F420_oxidored"/>
    <property type="match status" value="1"/>
</dbReference>
<evidence type="ECO:0000313" key="10">
    <source>
        <dbReference type="Proteomes" id="UP000676409"/>
    </source>
</evidence>
<dbReference type="InterPro" id="IPR008927">
    <property type="entry name" value="6-PGluconate_DH-like_C_sf"/>
</dbReference>
<comment type="similarity">
    <text evidence="1 4">Belongs to the pyrroline-5-carboxylate reductase family.</text>
</comment>
<dbReference type="InterPro" id="IPR028939">
    <property type="entry name" value="P5C_Rdtase_cat_N"/>
</dbReference>